<evidence type="ECO:0000313" key="2">
    <source>
        <dbReference type="Proteomes" id="UP000013523"/>
    </source>
</evidence>
<organism evidence="1 2">
    <name type="scientific">Clostridium pasteurianum BC1</name>
    <dbReference type="NCBI Taxonomy" id="86416"/>
    <lineage>
        <taxon>Bacteria</taxon>
        <taxon>Bacillati</taxon>
        <taxon>Bacillota</taxon>
        <taxon>Clostridia</taxon>
        <taxon>Eubacteriales</taxon>
        <taxon>Clostridiaceae</taxon>
        <taxon>Clostridium</taxon>
    </lineage>
</organism>
<dbReference type="RefSeq" id="WP_015617839.1">
    <property type="nucleotide sequence ID" value="NC_021182.1"/>
</dbReference>
<keyword evidence="2" id="KW-1185">Reference proteome</keyword>
<proteinExistence type="predicted"/>
<reference evidence="1 2" key="1">
    <citation type="submission" date="2012-01" db="EMBL/GenBank/DDBJ databases">
        <title>Complete sequence of chromosome of Clostridium pasteurianum BC1.</title>
        <authorList>
            <consortium name="US DOE Joint Genome Institute"/>
            <person name="Lucas S."/>
            <person name="Han J."/>
            <person name="Lapidus A."/>
            <person name="Cheng J.-F."/>
            <person name="Goodwin L."/>
            <person name="Pitluck S."/>
            <person name="Peters L."/>
            <person name="Mikhailova N."/>
            <person name="Teshima H."/>
            <person name="Detter J.C."/>
            <person name="Han C."/>
            <person name="Tapia R."/>
            <person name="Land M."/>
            <person name="Hauser L."/>
            <person name="Kyrpides N."/>
            <person name="Ivanova N."/>
            <person name="Pagani I."/>
            <person name="Dunn J."/>
            <person name="Taghavi S."/>
            <person name="Francis A."/>
            <person name="van der Lelie D."/>
            <person name="Woyke T."/>
        </authorList>
    </citation>
    <scope>NUCLEOTIDE SEQUENCE [LARGE SCALE GENOMIC DNA]</scope>
    <source>
        <strain evidence="1 2">BC1</strain>
    </source>
</reference>
<dbReference type="KEGG" id="cpas:Clopa_4899"/>
<dbReference type="Proteomes" id="UP000013523">
    <property type="component" value="Chromosome"/>
</dbReference>
<dbReference type="STRING" id="86416.Clopa_4899"/>
<gene>
    <name evidence="1" type="ORF">Clopa_4899</name>
</gene>
<name>R4KAI7_CLOPA</name>
<dbReference type="eggNOG" id="ENOG5030H48">
    <property type="taxonomic scope" value="Bacteria"/>
</dbReference>
<dbReference type="OrthoDB" id="1954110at2"/>
<dbReference type="InterPro" id="IPR005370">
    <property type="entry name" value="UPF0180"/>
</dbReference>
<dbReference type="PATRIC" id="fig|86416.3.peg.4886"/>
<dbReference type="AlphaFoldDB" id="R4KAI7"/>
<dbReference type="EMBL" id="CP003261">
    <property type="protein sequence ID" value="AGK99573.1"/>
    <property type="molecule type" value="Genomic_DNA"/>
</dbReference>
<sequence length="84" mass="9723">MKICVSDELMYVKIELEKRGYEILEWNHKENCDALICNLKSGGLTNFIHESNVKKEGILIIDMGSKSIDEIEYILNNRIYSSII</sequence>
<dbReference type="HOGENOM" id="CLU_192790_0_0_9"/>
<evidence type="ECO:0000313" key="1">
    <source>
        <dbReference type="EMBL" id="AGK99573.1"/>
    </source>
</evidence>
<dbReference type="Pfam" id="PF03698">
    <property type="entry name" value="UPF0180"/>
    <property type="match status" value="1"/>
</dbReference>
<protein>
    <submittedName>
        <fullName evidence="1">Uncharacterized protein family (UPF0180)</fullName>
    </submittedName>
</protein>
<accession>R4KAI7</accession>